<dbReference type="PANTHER" id="PTHR15140:SF57">
    <property type="entry name" value="RX N-TERMINAL DOMAIN-CONTAINING PROTEIN"/>
    <property type="match status" value="1"/>
</dbReference>
<dbReference type="PANTHER" id="PTHR15140">
    <property type="entry name" value="TUBULIN-SPECIFIC CHAPERONE E"/>
    <property type="match status" value="1"/>
</dbReference>
<evidence type="ECO:0000313" key="1">
    <source>
        <dbReference type="EMBL" id="GMN70943.1"/>
    </source>
</evidence>
<evidence type="ECO:0000313" key="2">
    <source>
        <dbReference type="Proteomes" id="UP001187192"/>
    </source>
</evidence>
<dbReference type="InterPro" id="IPR032675">
    <property type="entry name" value="LRR_dom_sf"/>
</dbReference>
<gene>
    <name evidence="1" type="ORF">TIFTF001_055901</name>
</gene>
<protein>
    <submittedName>
        <fullName evidence="1">Uncharacterized protein</fullName>
    </submittedName>
</protein>
<dbReference type="AlphaFoldDB" id="A0AA88EAY3"/>
<keyword evidence="2" id="KW-1185">Reference proteome</keyword>
<dbReference type="SUPFAM" id="SSF52058">
    <property type="entry name" value="L domain-like"/>
    <property type="match status" value="1"/>
</dbReference>
<reference evidence="1" key="1">
    <citation type="submission" date="2023-07" db="EMBL/GenBank/DDBJ databases">
        <title>draft genome sequence of fig (Ficus carica).</title>
        <authorList>
            <person name="Takahashi T."/>
            <person name="Nishimura K."/>
        </authorList>
    </citation>
    <scope>NUCLEOTIDE SEQUENCE</scope>
</reference>
<dbReference type="EMBL" id="BTGU01018915">
    <property type="protein sequence ID" value="GMN70943.1"/>
    <property type="molecule type" value="Genomic_DNA"/>
</dbReference>
<dbReference type="Gene3D" id="3.80.10.10">
    <property type="entry name" value="Ribonuclease Inhibitor"/>
    <property type="match status" value="1"/>
</dbReference>
<organism evidence="1 2">
    <name type="scientific">Ficus carica</name>
    <name type="common">Common fig</name>
    <dbReference type="NCBI Taxonomy" id="3494"/>
    <lineage>
        <taxon>Eukaryota</taxon>
        <taxon>Viridiplantae</taxon>
        <taxon>Streptophyta</taxon>
        <taxon>Embryophyta</taxon>
        <taxon>Tracheophyta</taxon>
        <taxon>Spermatophyta</taxon>
        <taxon>Magnoliopsida</taxon>
        <taxon>eudicotyledons</taxon>
        <taxon>Gunneridae</taxon>
        <taxon>Pentapetalae</taxon>
        <taxon>rosids</taxon>
        <taxon>fabids</taxon>
        <taxon>Rosales</taxon>
        <taxon>Moraceae</taxon>
        <taxon>Ficeae</taxon>
        <taxon>Ficus</taxon>
    </lineage>
</organism>
<accession>A0AA88EAY3</accession>
<name>A0AA88EAY3_FICCA</name>
<comment type="caution">
    <text evidence="1">The sequence shown here is derived from an EMBL/GenBank/DDBJ whole genome shotgun (WGS) entry which is preliminary data.</text>
</comment>
<sequence>MIKRLFKLRHIYALSTEGRGIKVLKTLGIYLGGRSEDWRTLCSCVEKMKMLESLCVGSTSENEVVDLESISSPPQFLRNIFLKGRLKKLPEWFTHLQSTLVKLRLKYSMLEDDPLEVLQNMHILLELEIRRDAYVGEQIHIKEGAFPKLKVLVLGNLSRLRSFIIEETALPVLEGLYLGPCPQMKDVPSGLQHLKKLKTLVFNLFPLEFIFFQDFRTASHVPQVGFTHRNDQGQTQGITLLNLLRLRQQLVQ</sequence>
<proteinExistence type="predicted"/>
<dbReference type="Proteomes" id="UP001187192">
    <property type="component" value="Unassembled WGS sequence"/>
</dbReference>
<feature type="non-terminal residue" evidence="1">
    <location>
        <position position="1"/>
    </location>
</feature>